<dbReference type="EMBL" id="ML005101">
    <property type="protein sequence ID" value="RKP20183.1"/>
    <property type="molecule type" value="Genomic_DNA"/>
</dbReference>
<dbReference type="GO" id="GO:0007064">
    <property type="term" value="P:mitotic sister chromatid cohesion"/>
    <property type="evidence" value="ECO:0007669"/>
    <property type="project" value="TreeGrafter"/>
</dbReference>
<dbReference type="CDD" id="cd04301">
    <property type="entry name" value="NAT_SF"/>
    <property type="match status" value="1"/>
</dbReference>
<evidence type="ECO:0000259" key="1">
    <source>
        <dbReference type="Pfam" id="PF13880"/>
    </source>
</evidence>
<dbReference type="InterPro" id="IPR016181">
    <property type="entry name" value="Acyl_CoA_acyltransferase"/>
</dbReference>
<organism evidence="2 3">
    <name type="scientific">Rozella allomycis (strain CSF55)</name>
    <dbReference type="NCBI Taxonomy" id="988480"/>
    <lineage>
        <taxon>Eukaryota</taxon>
        <taxon>Fungi</taxon>
        <taxon>Fungi incertae sedis</taxon>
        <taxon>Cryptomycota</taxon>
        <taxon>Cryptomycota incertae sedis</taxon>
        <taxon>Rozella</taxon>
    </lineage>
</organism>
<dbReference type="GO" id="GO:0000785">
    <property type="term" value="C:chromatin"/>
    <property type="evidence" value="ECO:0007669"/>
    <property type="project" value="TreeGrafter"/>
</dbReference>
<dbReference type="PANTHER" id="PTHR45884:SF2">
    <property type="entry name" value="N-ACETYLTRANSFERASE ECO"/>
    <property type="match status" value="1"/>
</dbReference>
<dbReference type="GO" id="GO:0005634">
    <property type="term" value="C:nucleus"/>
    <property type="evidence" value="ECO:0007669"/>
    <property type="project" value="TreeGrafter"/>
</dbReference>
<dbReference type="Proteomes" id="UP000281549">
    <property type="component" value="Unassembled WGS sequence"/>
</dbReference>
<dbReference type="Pfam" id="PF13880">
    <property type="entry name" value="Acetyltransf_13"/>
    <property type="match status" value="1"/>
</dbReference>
<protein>
    <recommendedName>
        <fullName evidence="1">N-acetyltransferase ESCO acetyl-transferase domain-containing protein</fullName>
    </recommendedName>
</protein>
<evidence type="ECO:0000313" key="2">
    <source>
        <dbReference type="EMBL" id="RKP20183.1"/>
    </source>
</evidence>
<dbReference type="GO" id="GO:0061733">
    <property type="term" value="F:protein-lysine-acetyltransferase activity"/>
    <property type="evidence" value="ECO:0007669"/>
    <property type="project" value="TreeGrafter"/>
</dbReference>
<dbReference type="AlphaFoldDB" id="A0A4P9YKN4"/>
<dbReference type="InterPro" id="IPR028009">
    <property type="entry name" value="ESCO_Acetyltransf_dom"/>
</dbReference>
<gene>
    <name evidence="2" type="ORF">ROZALSC1DRAFT_21631</name>
</gene>
<evidence type="ECO:0000313" key="3">
    <source>
        <dbReference type="Proteomes" id="UP000281549"/>
    </source>
</evidence>
<dbReference type="SUPFAM" id="SSF55729">
    <property type="entry name" value="Acyl-CoA N-acyltransferases (Nat)"/>
    <property type="match status" value="1"/>
</dbReference>
<accession>A0A4P9YKN4</accession>
<reference evidence="3" key="1">
    <citation type="journal article" date="2018" name="Nat. Microbiol.">
        <title>Leveraging single-cell genomics to expand the fungal tree of life.</title>
        <authorList>
            <person name="Ahrendt S.R."/>
            <person name="Quandt C.A."/>
            <person name="Ciobanu D."/>
            <person name="Clum A."/>
            <person name="Salamov A."/>
            <person name="Andreopoulos B."/>
            <person name="Cheng J.F."/>
            <person name="Woyke T."/>
            <person name="Pelin A."/>
            <person name="Henrissat B."/>
            <person name="Reynolds N.K."/>
            <person name="Benny G.L."/>
            <person name="Smith M.E."/>
            <person name="James T.Y."/>
            <person name="Grigoriev I.V."/>
        </authorList>
    </citation>
    <scope>NUCLEOTIDE SEQUENCE [LARGE SCALE GENOMIC DNA]</scope>
    <source>
        <strain evidence="3">CSF55</strain>
    </source>
</reference>
<feature type="domain" description="N-acetyltransferase ESCO acetyl-transferase" evidence="1">
    <location>
        <begin position="118"/>
        <end position="178"/>
    </location>
</feature>
<name>A0A4P9YKN4_ROZAC</name>
<proteinExistence type="predicted"/>
<sequence>MLYSKHIDKDIKAHEAYHKEKLNSSIKCSPLIQKEGTTVLEYADRDGTKRILKYSWQTCKTSTRKFVTRLNKVLDAVQMDLGGADIPNQCFNSMVVYICIQSDFIIGSIFAFPLENGLAGISRVWVSKSYRRKGVATKMLDALRSSFALGMKLDKANLAFSQPTTDGSMLAQSYAGENYKTFSEV</sequence>
<dbReference type="Gene3D" id="3.40.630.30">
    <property type="match status" value="1"/>
</dbReference>
<dbReference type="PANTHER" id="PTHR45884">
    <property type="entry name" value="N-ACETYLTRANSFERASE ECO"/>
    <property type="match status" value="1"/>
</dbReference>